<evidence type="ECO:0000313" key="3">
    <source>
        <dbReference type="Proteomes" id="UP000282322"/>
    </source>
</evidence>
<sequence length="354" mass="39018">MFEESTSASEKRRGVGDDPTPVGLKFGSVRTVVARPEDDAVQTTVALTCSATYQDPLTGKRRAVYGERAANEYPDRAQFMLQSELAEDNERATVTRSFLETFAQTNDIPPNSAVVYAIPSFDDRRTTLDAIIEESISGRLLDGYSTAMCESIPVFGSDLDAFDRIFTTIKMGSTNLEACVYRRGEQLAPFSTGSVRGCEVDRWIINNVEEGTQGRVHIDRTTAREYKEGRTNCDDIQPLFDDTTGSGAAQKSTVERSVTDAIDRYVKEAVDEIANEFLPRLVSRSIKIYKRVLVEPIVLTGDMAVVPGLREAFEDRLSSELQRNIVVTTPAEPITAAARGAQRIAGRLLETGAY</sequence>
<dbReference type="RefSeq" id="WP_124954886.1">
    <property type="nucleotide sequence ID" value="NZ_RRCH01000021.1"/>
</dbReference>
<feature type="region of interest" description="Disordered" evidence="1">
    <location>
        <begin position="1"/>
        <end position="21"/>
    </location>
</feature>
<proteinExistence type="predicted"/>
<keyword evidence="3" id="KW-1185">Reference proteome</keyword>
<dbReference type="SUPFAM" id="SSF53067">
    <property type="entry name" value="Actin-like ATPase domain"/>
    <property type="match status" value="1"/>
</dbReference>
<gene>
    <name evidence="2" type="ORF">EIK79_09515</name>
</gene>
<dbReference type="InterPro" id="IPR043129">
    <property type="entry name" value="ATPase_NBD"/>
</dbReference>
<reference evidence="2 3" key="1">
    <citation type="submission" date="2018-11" db="EMBL/GenBank/DDBJ databases">
        <title>Taxonoimc description of Halomarina strain SPP-AMP-1.</title>
        <authorList>
            <person name="Pal Y."/>
            <person name="Srinivasana K."/>
            <person name="Verma A."/>
            <person name="Kumar P."/>
        </authorList>
    </citation>
    <scope>NUCLEOTIDE SEQUENCE [LARGE SCALE GENOMIC DNA]</scope>
    <source>
        <strain evidence="2 3">SPP-AMP-1</strain>
    </source>
</reference>
<dbReference type="EMBL" id="RRCH01000021">
    <property type="protein sequence ID" value="RRJ30514.1"/>
    <property type="molecule type" value="Genomic_DNA"/>
</dbReference>
<name>A0A3P3RAU0_9EURY</name>
<comment type="caution">
    <text evidence="2">The sequence shown here is derived from an EMBL/GenBank/DDBJ whole genome shotgun (WGS) entry which is preliminary data.</text>
</comment>
<evidence type="ECO:0000313" key="2">
    <source>
        <dbReference type="EMBL" id="RRJ30514.1"/>
    </source>
</evidence>
<protein>
    <recommendedName>
        <fullName evidence="4">Rod shape-determining protein MreB</fullName>
    </recommendedName>
</protein>
<dbReference type="AlphaFoldDB" id="A0A3P3RAU0"/>
<organism evidence="2 3">
    <name type="scientific">Halocatena pleomorpha</name>
    <dbReference type="NCBI Taxonomy" id="1785090"/>
    <lineage>
        <taxon>Archaea</taxon>
        <taxon>Methanobacteriati</taxon>
        <taxon>Methanobacteriota</taxon>
        <taxon>Stenosarchaea group</taxon>
        <taxon>Halobacteria</taxon>
        <taxon>Halobacteriales</taxon>
        <taxon>Natronomonadaceae</taxon>
        <taxon>Halocatena</taxon>
    </lineage>
</organism>
<dbReference type="OrthoDB" id="301490at2157"/>
<accession>A0A3P3RAU0</accession>
<dbReference type="Proteomes" id="UP000282322">
    <property type="component" value="Unassembled WGS sequence"/>
</dbReference>
<evidence type="ECO:0000256" key="1">
    <source>
        <dbReference type="SAM" id="MobiDB-lite"/>
    </source>
</evidence>
<dbReference type="InterPro" id="IPR057331">
    <property type="entry name" value="Salactin"/>
</dbReference>
<dbReference type="Pfam" id="PF25229">
    <property type="entry name" value="Salactin"/>
    <property type="match status" value="1"/>
</dbReference>
<dbReference type="Gene3D" id="3.30.420.40">
    <property type="match status" value="1"/>
</dbReference>
<evidence type="ECO:0008006" key="4">
    <source>
        <dbReference type="Google" id="ProtNLM"/>
    </source>
</evidence>